<dbReference type="RefSeq" id="WP_192509486.1">
    <property type="nucleotide sequence ID" value="NZ_AQGV01000015.1"/>
</dbReference>
<name>A0ABR9EHA1_9GAMM</name>
<evidence type="ECO:0000313" key="2">
    <source>
        <dbReference type="EMBL" id="MBE0370361.1"/>
    </source>
</evidence>
<comment type="caution">
    <text evidence="2">The sequence shown here is derived from an EMBL/GenBank/DDBJ whole genome shotgun (WGS) entry which is preliminary data.</text>
</comment>
<sequence>MIKRLLFLFTMTSIPLMAFSASSIKELEVLGETAIFTLSQPKVHQVPSCVSAEHHNKWAINLSSLQGQAMYSLLVTAVSKEQPVKVSSTQRCESIATIEQAAGVALHKKPTQASSQVPALYKSDGVTKLGNIIGQYRNETYYASEVGSKGPSIYILYEHTTGLLFLDAQCRGEAYSEYGLQKRPIYIRNLDYYGAKSHPDNIDDRLNTKGQVKVYESRVEYIDTVPETTCRYKGFMASMYSESVTKVIRYPHPLCGESACIIK</sequence>
<reference evidence="2 3" key="1">
    <citation type="submission" date="2015-03" db="EMBL/GenBank/DDBJ databases">
        <title>Genome sequence of Pseudoalteromonas aurantia.</title>
        <authorList>
            <person name="Xie B.-B."/>
            <person name="Rong J.-C."/>
            <person name="Qin Q.-L."/>
            <person name="Zhang Y.-Z."/>
        </authorList>
    </citation>
    <scope>NUCLEOTIDE SEQUENCE [LARGE SCALE GENOMIC DNA]</scope>
    <source>
        <strain evidence="2 3">208</strain>
    </source>
</reference>
<dbReference type="EMBL" id="AQGV01000015">
    <property type="protein sequence ID" value="MBE0370361.1"/>
    <property type="molecule type" value="Genomic_DNA"/>
</dbReference>
<feature type="signal peptide" evidence="1">
    <location>
        <begin position="1"/>
        <end position="18"/>
    </location>
</feature>
<protein>
    <submittedName>
        <fullName evidence="2">Uncharacterized protein</fullName>
    </submittedName>
</protein>
<dbReference type="Proteomes" id="UP000615755">
    <property type="component" value="Unassembled WGS sequence"/>
</dbReference>
<keyword evidence="3" id="KW-1185">Reference proteome</keyword>
<feature type="chain" id="PRO_5045361650" evidence="1">
    <location>
        <begin position="19"/>
        <end position="263"/>
    </location>
</feature>
<keyword evidence="1" id="KW-0732">Signal</keyword>
<proteinExistence type="predicted"/>
<evidence type="ECO:0000256" key="1">
    <source>
        <dbReference type="SAM" id="SignalP"/>
    </source>
</evidence>
<organism evidence="2 3">
    <name type="scientific">Pseudoalteromonas aurantia 208</name>
    <dbReference type="NCBI Taxonomy" id="1314867"/>
    <lineage>
        <taxon>Bacteria</taxon>
        <taxon>Pseudomonadati</taxon>
        <taxon>Pseudomonadota</taxon>
        <taxon>Gammaproteobacteria</taxon>
        <taxon>Alteromonadales</taxon>
        <taxon>Pseudoalteromonadaceae</taxon>
        <taxon>Pseudoalteromonas</taxon>
    </lineage>
</organism>
<gene>
    <name evidence="2" type="ORF">PAUR_b0378</name>
</gene>
<accession>A0ABR9EHA1</accession>
<evidence type="ECO:0000313" key="3">
    <source>
        <dbReference type="Proteomes" id="UP000615755"/>
    </source>
</evidence>